<dbReference type="EMBL" id="JO842352">
    <property type="protein sequence ID" value="AEO33969.1"/>
    <property type="molecule type" value="mRNA"/>
</dbReference>
<dbReference type="SUPFAM" id="SSF50814">
    <property type="entry name" value="Lipocalins"/>
    <property type="match status" value="1"/>
</dbReference>
<accession>G3MKF1</accession>
<name>G3MKF1_AMBMU</name>
<proteinExistence type="evidence at transcript level"/>
<evidence type="ECO:0000313" key="2">
    <source>
        <dbReference type="EMBL" id="AEO33969.1"/>
    </source>
</evidence>
<dbReference type="Gene3D" id="2.40.128.20">
    <property type="match status" value="1"/>
</dbReference>
<evidence type="ECO:0008006" key="3">
    <source>
        <dbReference type="Google" id="ProtNLM"/>
    </source>
</evidence>
<dbReference type="AlphaFoldDB" id="G3MKF1"/>
<keyword evidence="1" id="KW-0732">Signal</keyword>
<feature type="chain" id="PRO_5003447597" description="Lipocalin" evidence="1">
    <location>
        <begin position="20"/>
        <end position="215"/>
    </location>
</feature>
<feature type="signal peptide" evidence="1">
    <location>
        <begin position="1"/>
        <end position="19"/>
    </location>
</feature>
<dbReference type="InterPro" id="IPR012674">
    <property type="entry name" value="Calycin"/>
</dbReference>
<reference evidence="2" key="1">
    <citation type="journal article" date="2011" name="PLoS ONE">
        <title>A deep insight into the sialotranscriptome of the gulf coast tick, Amblyomma maculatum.</title>
        <authorList>
            <person name="Karim S."/>
            <person name="Singh P."/>
            <person name="Ribeiro J.M."/>
        </authorList>
    </citation>
    <scope>NUCLEOTIDE SEQUENCE</scope>
    <source>
        <tissue evidence="2">Salivary gland</tissue>
    </source>
</reference>
<evidence type="ECO:0000256" key="1">
    <source>
        <dbReference type="SAM" id="SignalP"/>
    </source>
</evidence>
<organism evidence="2">
    <name type="scientific">Amblyomma maculatum</name>
    <name type="common">Gulf Coast tick</name>
    <dbReference type="NCBI Taxonomy" id="34609"/>
    <lineage>
        <taxon>Eukaryota</taxon>
        <taxon>Metazoa</taxon>
        <taxon>Ecdysozoa</taxon>
        <taxon>Arthropoda</taxon>
        <taxon>Chelicerata</taxon>
        <taxon>Arachnida</taxon>
        <taxon>Acari</taxon>
        <taxon>Parasitiformes</taxon>
        <taxon>Ixodida</taxon>
        <taxon>Ixodoidea</taxon>
        <taxon>Ixodidae</taxon>
        <taxon>Amblyomminae</taxon>
        <taxon>Amblyomma</taxon>
    </lineage>
</organism>
<sequence>MKTPRSGMFCLFLVKMVCSEILQTRNDQEPLDIRKYLSTTENTWLYYKNYPDQVYKAPRPCLYDATVNVSKHTCLYDEYWGNGHPEYQQTLNGTFSVICERGTEFSSLQVYDEKARLYKIYTLYFVDEDNCSVMAVNFSPQPLNLQTTCAPKSGSQFPHQAALLKSGPPNCELRLREHSLYDGPGEKCQNVYRWSCGDRKISVYDPSCLKSMPQR</sequence>
<protein>
    <recommendedName>
        <fullName evidence="3">Lipocalin</fullName>
    </recommendedName>
</protein>